<accession>A0A151JQS0</accession>
<dbReference type="EMBL" id="KQ978627">
    <property type="protein sequence ID" value="KYN29559.1"/>
    <property type="molecule type" value="Genomic_DNA"/>
</dbReference>
<keyword evidence="2" id="KW-1185">Reference proteome</keyword>
<feature type="non-terminal residue" evidence="1">
    <location>
        <position position="1"/>
    </location>
</feature>
<sequence>CVEHAYSDLCQYTNIVSDKFNYFVSYLRQNCIMNKCDAVNTLRKIYNKLQVLHTN</sequence>
<gene>
    <name evidence="1" type="ORF">ALC57_00984</name>
</gene>
<proteinExistence type="predicted"/>
<dbReference type="Proteomes" id="UP000078492">
    <property type="component" value="Unassembled WGS sequence"/>
</dbReference>
<dbReference type="AlphaFoldDB" id="A0A151JQS0"/>
<evidence type="ECO:0000313" key="2">
    <source>
        <dbReference type="Proteomes" id="UP000078492"/>
    </source>
</evidence>
<reference evidence="1 2" key="1">
    <citation type="submission" date="2015-09" db="EMBL/GenBank/DDBJ databases">
        <title>Trachymyrmex cornetzi WGS genome.</title>
        <authorList>
            <person name="Nygaard S."/>
            <person name="Hu H."/>
            <person name="Boomsma J."/>
            <person name="Zhang G."/>
        </authorList>
    </citation>
    <scope>NUCLEOTIDE SEQUENCE [LARGE SCALE GENOMIC DNA]</scope>
    <source>
        <strain evidence="1">Tcor2-1</strain>
        <tissue evidence="1">Whole body</tissue>
    </source>
</reference>
<protein>
    <submittedName>
        <fullName evidence="1">Uncharacterized protein</fullName>
    </submittedName>
</protein>
<organism evidence="1 2">
    <name type="scientific">Trachymyrmex cornetzi</name>
    <dbReference type="NCBI Taxonomy" id="471704"/>
    <lineage>
        <taxon>Eukaryota</taxon>
        <taxon>Metazoa</taxon>
        <taxon>Ecdysozoa</taxon>
        <taxon>Arthropoda</taxon>
        <taxon>Hexapoda</taxon>
        <taxon>Insecta</taxon>
        <taxon>Pterygota</taxon>
        <taxon>Neoptera</taxon>
        <taxon>Endopterygota</taxon>
        <taxon>Hymenoptera</taxon>
        <taxon>Apocrita</taxon>
        <taxon>Aculeata</taxon>
        <taxon>Formicoidea</taxon>
        <taxon>Formicidae</taxon>
        <taxon>Myrmicinae</taxon>
        <taxon>Trachymyrmex</taxon>
    </lineage>
</organism>
<evidence type="ECO:0000313" key="1">
    <source>
        <dbReference type="EMBL" id="KYN29559.1"/>
    </source>
</evidence>
<name>A0A151JQS0_9HYME</name>